<proteinExistence type="predicted"/>
<accession>A0A8H7NR60</accession>
<evidence type="ECO:0000313" key="3">
    <source>
        <dbReference type="Proteomes" id="UP000639403"/>
    </source>
</evidence>
<evidence type="ECO:0000313" key="2">
    <source>
        <dbReference type="EMBL" id="KAF9793940.1"/>
    </source>
</evidence>
<dbReference type="Proteomes" id="UP000639403">
    <property type="component" value="Unassembled WGS sequence"/>
</dbReference>
<sequence>MASHRCLGPRTSPHPRQEVILLPFP</sequence>
<gene>
    <name evidence="2" type="ORF">IEO21_11232</name>
</gene>
<evidence type="ECO:0000256" key="1">
    <source>
        <dbReference type="SAM" id="MobiDB-lite"/>
    </source>
</evidence>
<protein>
    <submittedName>
        <fullName evidence="2">Uncharacterized protein</fullName>
    </submittedName>
</protein>
<feature type="region of interest" description="Disordered" evidence="1">
    <location>
        <begin position="1"/>
        <end position="25"/>
    </location>
</feature>
<dbReference type="AlphaFoldDB" id="A0A8H7NR60"/>
<dbReference type="EMBL" id="JADOXO010001798">
    <property type="protein sequence ID" value="KAF9793940.1"/>
    <property type="molecule type" value="Genomic_DNA"/>
</dbReference>
<comment type="caution">
    <text evidence="2">The sequence shown here is derived from an EMBL/GenBank/DDBJ whole genome shotgun (WGS) entry which is preliminary data.</text>
</comment>
<name>A0A8H7NR60_9APHY</name>
<reference evidence="2" key="1">
    <citation type="submission" date="2020-11" db="EMBL/GenBank/DDBJ databases">
        <authorList>
            <person name="Koelle M."/>
            <person name="Horta M.A.C."/>
            <person name="Nowrousian M."/>
            <person name="Ohm R.A."/>
            <person name="Benz P."/>
            <person name="Pilgard A."/>
        </authorList>
    </citation>
    <scope>NUCLEOTIDE SEQUENCE</scope>
    <source>
        <strain evidence="2">FPRL280</strain>
    </source>
</reference>
<organism evidence="2 3">
    <name type="scientific">Rhodonia placenta</name>
    <dbReference type="NCBI Taxonomy" id="104341"/>
    <lineage>
        <taxon>Eukaryota</taxon>
        <taxon>Fungi</taxon>
        <taxon>Dikarya</taxon>
        <taxon>Basidiomycota</taxon>
        <taxon>Agaricomycotina</taxon>
        <taxon>Agaricomycetes</taxon>
        <taxon>Polyporales</taxon>
        <taxon>Adustoporiaceae</taxon>
        <taxon>Rhodonia</taxon>
    </lineage>
</organism>
<reference evidence="2" key="2">
    <citation type="journal article" name="Front. Microbiol.">
        <title>Degradative Capacity of Two Strains of Rhodonia placenta: From Phenotype to Genotype.</title>
        <authorList>
            <person name="Kolle M."/>
            <person name="Horta M.A.C."/>
            <person name="Nowrousian M."/>
            <person name="Ohm R.A."/>
            <person name="Benz J.P."/>
            <person name="Pilgard A."/>
        </authorList>
    </citation>
    <scope>NUCLEOTIDE SEQUENCE</scope>
    <source>
        <strain evidence="2">FPRL280</strain>
    </source>
</reference>